<name>A0ABS3HYA7_9ENTE</name>
<dbReference type="InterPro" id="IPR043148">
    <property type="entry name" value="TagF_C"/>
</dbReference>
<sequence length="584" mass="68354">MAEYVVDKVVDSIYFNSSAMEIEGSVRIKNAPEPISQDGIEKYLILVNKKGNTIDYEFPIQNIESVDENGYVNFDKYRGKIHFSKINGKPINPGKYELKIKIKQFIDDSWSEVITQLGNIRNQKTDFVLSTNMFSFSAKSNKKYSLTAVLGVDTGQFEIQSKLLSDINPLEFDIEEEIVMDLPAVRKTKKSLFKHLYNLFKIFPVKKKQISFVSDSRIDISGNFEYIYKKMLDNPQDFDIQFYLKSSIKEKKTLFEIITMAYNLARSRYIILDDYYPMIYPVNIREDSDLVQVWHAVGAFKTFGYSRLGMPGGPRKDSMDHKNYTKVIVSSENIADKYAEGFGVPRDNVYALGAARTDMFFDKELQHEIKEHLYDELTFLKGKKIILFAPTFRGNGQQSAHYPFELIDFKKLFDKFYKEGWIFLLKIHPFVHNKPNIPYEYQEFFYDVSDYREINDLLLVTDILITDYSSVCFEYALLGKKMIFFSPDLAEYMSSRNFYYDYFNFIPGSYASNTDELITQIQDQTVDTKKITDFVNYYFDDLDGKSTDRLIDYLKNDFYEEEIENETVRYTDDGKIIPEWGSKK</sequence>
<dbReference type="EMBL" id="JAFLWI010000004">
    <property type="protein sequence ID" value="MBO0481442.1"/>
    <property type="molecule type" value="Genomic_DNA"/>
</dbReference>
<dbReference type="InterPro" id="IPR043149">
    <property type="entry name" value="TagF_N"/>
</dbReference>
<evidence type="ECO:0000313" key="8">
    <source>
        <dbReference type="Proteomes" id="UP000664832"/>
    </source>
</evidence>
<keyword evidence="8" id="KW-1185">Reference proteome</keyword>
<protein>
    <submittedName>
        <fullName evidence="7">CDP-glycerol glycerophosphotransferase family protein</fullName>
    </submittedName>
</protein>
<dbReference type="InterPro" id="IPR007554">
    <property type="entry name" value="Glycerophosphate_synth"/>
</dbReference>
<evidence type="ECO:0000256" key="2">
    <source>
        <dbReference type="ARBA" id="ARBA00010488"/>
    </source>
</evidence>
<dbReference type="Gene3D" id="3.40.50.12580">
    <property type="match status" value="1"/>
</dbReference>
<evidence type="ECO:0000256" key="5">
    <source>
        <dbReference type="ARBA" id="ARBA00022944"/>
    </source>
</evidence>
<comment type="subcellular location">
    <subcellularLocation>
        <location evidence="1">Cell membrane</location>
        <topology evidence="1">Peripheral membrane protein</topology>
    </subcellularLocation>
</comment>
<dbReference type="SUPFAM" id="SSF53756">
    <property type="entry name" value="UDP-Glycosyltransferase/glycogen phosphorylase"/>
    <property type="match status" value="1"/>
</dbReference>
<organism evidence="7 8">
    <name type="scientific">Candidatus Enterococcus courvalinii</name>
    <dbReference type="NCBI Taxonomy" id="2815329"/>
    <lineage>
        <taxon>Bacteria</taxon>
        <taxon>Bacillati</taxon>
        <taxon>Bacillota</taxon>
        <taxon>Bacilli</taxon>
        <taxon>Lactobacillales</taxon>
        <taxon>Enterococcaceae</taxon>
        <taxon>Enterococcus</taxon>
    </lineage>
</organism>
<comment type="caution">
    <text evidence="7">The sequence shown here is derived from an EMBL/GenBank/DDBJ whole genome shotgun (WGS) entry which is preliminary data.</text>
</comment>
<keyword evidence="3" id="KW-1003">Cell membrane</keyword>
<comment type="similarity">
    <text evidence="2">Belongs to the CDP-glycerol glycerophosphotransferase family.</text>
</comment>
<keyword evidence="4" id="KW-0808">Transferase</keyword>
<evidence type="ECO:0000313" key="7">
    <source>
        <dbReference type="EMBL" id="MBO0481442.1"/>
    </source>
</evidence>
<evidence type="ECO:0000256" key="4">
    <source>
        <dbReference type="ARBA" id="ARBA00022679"/>
    </source>
</evidence>
<accession>A0ABS3HYA7</accession>
<reference evidence="7 8" key="1">
    <citation type="submission" date="2021-03" db="EMBL/GenBank/DDBJ databases">
        <title>Enterococcal diversity collection.</title>
        <authorList>
            <person name="Gilmore M.S."/>
            <person name="Schwartzman J."/>
            <person name="Van Tyne D."/>
            <person name="Martin M."/>
            <person name="Earl A.M."/>
            <person name="Manson A.L."/>
            <person name="Straub T."/>
            <person name="Salamzade R."/>
            <person name="Saavedra J."/>
            <person name="Lebreton F."/>
            <person name="Prichula J."/>
            <person name="Schaufler K."/>
            <person name="Gaca A."/>
            <person name="Sgardioli B."/>
            <person name="Wagenaar J."/>
            <person name="Strong T."/>
        </authorList>
    </citation>
    <scope>NUCLEOTIDE SEQUENCE [LARGE SCALE GENOMIC DNA]</scope>
    <source>
        <strain evidence="7 8">MSG2901</strain>
    </source>
</reference>
<gene>
    <name evidence="7" type="ORF">JZO71_03765</name>
</gene>
<evidence type="ECO:0000256" key="6">
    <source>
        <dbReference type="ARBA" id="ARBA00023136"/>
    </source>
</evidence>
<dbReference type="PANTHER" id="PTHR37316">
    <property type="entry name" value="TEICHOIC ACID GLYCEROL-PHOSPHATE PRIMASE"/>
    <property type="match status" value="1"/>
</dbReference>
<dbReference type="InterPro" id="IPR051612">
    <property type="entry name" value="Teichoic_Acid_Biosynth"/>
</dbReference>
<dbReference type="Pfam" id="PF04464">
    <property type="entry name" value="Glyphos_transf"/>
    <property type="match status" value="1"/>
</dbReference>
<evidence type="ECO:0000256" key="1">
    <source>
        <dbReference type="ARBA" id="ARBA00004202"/>
    </source>
</evidence>
<dbReference type="Proteomes" id="UP000664832">
    <property type="component" value="Unassembled WGS sequence"/>
</dbReference>
<proteinExistence type="inferred from homology"/>
<keyword evidence="5" id="KW-0777">Teichoic acid biosynthesis</keyword>
<dbReference type="Gene3D" id="3.40.50.11820">
    <property type="match status" value="1"/>
</dbReference>
<evidence type="ECO:0000256" key="3">
    <source>
        <dbReference type="ARBA" id="ARBA00022475"/>
    </source>
</evidence>
<dbReference type="PANTHER" id="PTHR37316:SF2">
    <property type="entry name" value="TEICHOIC ACID RIBITOL-PHOSPHATE POLYMERASE TARK"/>
    <property type="match status" value="1"/>
</dbReference>
<keyword evidence="6" id="KW-0472">Membrane</keyword>